<dbReference type="OrthoDB" id="9813151at2"/>
<keyword evidence="5" id="KW-0597">Phosphoprotein</keyword>
<dbReference type="SUPFAM" id="SSF55874">
    <property type="entry name" value="ATPase domain of HSP90 chaperone/DNA topoisomerase II/histidine kinase"/>
    <property type="match status" value="1"/>
</dbReference>
<proteinExistence type="predicted"/>
<dbReference type="Gene3D" id="6.10.340.10">
    <property type="match status" value="1"/>
</dbReference>
<keyword evidence="12" id="KW-0902">Two-component regulatory system</keyword>
<evidence type="ECO:0000313" key="19">
    <source>
        <dbReference type="Proteomes" id="UP000307943"/>
    </source>
</evidence>
<dbReference type="SMART" id="SM00091">
    <property type="entry name" value="PAS"/>
    <property type="match status" value="1"/>
</dbReference>
<dbReference type="GO" id="GO:0005886">
    <property type="term" value="C:plasma membrane"/>
    <property type="evidence" value="ECO:0007669"/>
    <property type="project" value="UniProtKB-SubCell"/>
</dbReference>
<keyword evidence="19" id="KW-1185">Reference proteome</keyword>
<dbReference type="InterPro" id="IPR036890">
    <property type="entry name" value="HATPase_C_sf"/>
</dbReference>
<name>A0A5C4T1N1_9BACL</name>
<gene>
    <name evidence="18" type="ORF">FE784_28885</name>
</gene>
<dbReference type="InterPro" id="IPR004358">
    <property type="entry name" value="Sig_transdc_His_kin-like_C"/>
</dbReference>
<dbReference type="SMART" id="SM00387">
    <property type="entry name" value="HATPase_c"/>
    <property type="match status" value="1"/>
</dbReference>
<dbReference type="InterPro" id="IPR036097">
    <property type="entry name" value="HisK_dim/P_sf"/>
</dbReference>
<dbReference type="SUPFAM" id="SSF47384">
    <property type="entry name" value="Homodimeric domain of signal transducing histidine kinase"/>
    <property type="match status" value="1"/>
</dbReference>
<keyword evidence="6" id="KW-0808">Transferase</keyword>
<keyword evidence="7 14" id="KW-0812">Transmembrane</keyword>
<dbReference type="InterPro" id="IPR000014">
    <property type="entry name" value="PAS"/>
</dbReference>
<dbReference type="AlphaFoldDB" id="A0A5C4T1N1"/>
<evidence type="ECO:0000256" key="3">
    <source>
        <dbReference type="ARBA" id="ARBA00012438"/>
    </source>
</evidence>
<protein>
    <recommendedName>
        <fullName evidence="3">histidine kinase</fullName>
        <ecNumber evidence="3">2.7.13.3</ecNumber>
    </recommendedName>
</protein>
<comment type="caution">
    <text evidence="18">The sequence shown here is derived from an EMBL/GenBank/DDBJ whole genome shotgun (WGS) entry which is preliminary data.</text>
</comment>
<keyword evidence="11 14" id="KW-1133">Transmembrane helix</keyword>
<dbReference type="SUPFAM" id="SSF103190">
    <property type="entry name" value="Sensory domain-like"/>
    <property type="match status" value="1"/>
</dbReference>
<dbReference type="InterPro" id="IPR013767">
    <property type="entry name" value="PAS_fold"/>
</dbReference>
<keyword evidence="13 14" id="KW-0472">Membrane</keyword>
<comment type="subcellular location">
    <subcellularLocation>
        <location evidence="2">Cell membrane</location>
        <topology evidence="2">Multi-pass membrane protein</topology>
    </subcellularLocation>
</comment>
<feature type="transmembrane region" description="Helical" evidence="14">
    <location>
        <begin position="168"/>
        <end position="191"/>
    </location>
</feature>
<dbReference type="Gene3D" id="3.30.565.10">
    <property type="entry name" value="Histidine kinase-like ATPase, C-terminal domain"/>
    <property type="match status" value="1"/>
</dbReference>
<reference evidence="18 19" key="1">
    <citation type="submission" date="2019-05" db="EMBL/GenBank/DDBJ databases">
        <title>We sequenced the genome of Paenibacillus hemerocallicola KCTC 33185 for further insight into its adaptation and study the phylogeny of Paenibacillus.</title>
        <authorList>
            <person name="Narsing Rao M.P."/>
        </authorList>
    </citation>
    <scope>NUCLEOTIDE SEQUENCE [LARGE SCALE GENOMIC DNA]</scope>
    <source>
        <strain evidence="18 19">KCTC 33185</strain>
    </source>
</reference>
<evidence type="ECO:0000256" key="9">
    <source>
        <dbReference type="ARBA" id="ARBA00022777"/>
    </source>
</evidence>
<dbReference type="FunFam" id="1.10.287.130:FF:000008">
    <property type="entry name" value="Two-component sensor histidine kinase"/>
    <property type="match status" value="1"/>
</dbReference>
<dbReference type="FunFam" id="3.30.565.10:FF:000006">
    <property type="entry name" value="Sensor histidine kinase WalK"/>
    <property type="match status" value="1"/>
</dbReference>
<evidence type="ECO:0000256" key="1">
    <source>
        <dbReference type="ARBA" id="ARBA00000085"/>
    </source>
</evidence>
<dbReference type="CDD" id="cd00130">
    <property type="entry name" value="PAS"/>
    <property type="match status" value="1"/>
</dbReference>
<dbReference type="InterPro" id="IPR031967">
    <property type="entry name" value="PhoR_single_Cache-like_dom"/>
</dbReference>
<organism evidence="18 19">
    <name type="scientific">Paenibacillus hemerocallicola</name>
    <dbReference type="NCBI Taxonomy" id="1172614"/>
    <lineage>
        <taxon>Bacteria</taxon>
        <taxon>Bacillati</taxon>
        <taxon>Bacillota</taxon>
        <taxon>Bacilli</taxon>
        <taxon>Bacillales</taxon>
        <taxon>Paenibacillaceae</taxon>
        <taxon>Paenibacillus</taxon>
    </lineage>
</organism>
<dbReference type="CDD" id="cd06225">
    <property type="entry name" value="HAMP"/>
    <property type="match status" value="1"/>
</dbReference>
<dbReference type="InterPro" id="IPR005467">
    <property type="entry name" value="His_kinase_dom"/>
</dbReference>
<dbReference type="Pfam" id="PF16736">
    <property type="entry name" value="sCache_like"/>
    <property type="match status" value="1"/>
</dbReference>
<dbReference type="NCBIfam" id="NF046044">
    <property type="entry name" value="PnpS"/>
    <property type="match status" value="1"/>
</dbReference>
<dbReference type="SMART" id="SM00388">
    <property type="entry name" value="HisKA"/>
    <property type="match status" value="1"/>
</dbReference>
<dbReference type="Proteomes" id="UP000307943">
    <property type="component" value="Unassembled WGS sequence"/>
</dbReference>
<feature type="domain" description="PAS" evidence="16">
    <location>
        <begin position="249"/>
        <end position="294"/>
    </location>
</feature>
<evidence type="ECO:0000256" key="10">
    <source>
        <dbReference type="ARBA" id="ARBA00022840"/>
    </source>
</evidence>
<evidence type="ECO:0000313" key="18">
    <source>
        <dbReference type="EMBL" id="TNJ62796.1"/>
    </source>
</evidence>
<dbReference type="PROSITE" id="PS51257">
    <property type="entry name" value="PROKAR_LIPOPROTEIN"/>
    <property type="match status" value="1"/>
</dbReference>
<evidence type="ECO:0000256" key="5">
    <source>
        <dbReference type="ARBA" id="ARBA00022553"/>
    </source>
</evidence>
<dbReference type="InterPro" id="IPR050351">
    <property type="entry name" value="BphY/WalK/GraS-like"/>
</dbReference>
<sequence length="598" mass="67497">MNKFRTRLALLFIVLIGCSVLSAGVLVAFLLERSYLNALQDSMKREIQIMLATIQGSKEQYERRNSPFFSEQARYLKQSADARVTFITADGVVLGDSDLDPQQMDNHLTREEVREAAADGVGYSKRYSDSTGGNMLYVAMAVRNGPDVIGYLRLSMGLGEIETTVRHLWWGLLGGLLVVFIIAGLISYRVAYQLTRPIEKITRVARQITKMNYKSRVYLRNRDEIGELGQAINTMADSLQQQMHRILENESQLSGVLDNMVSGVVMIDEEGRIVLLNRSAEEILGFVSKDLIGKKYDGAKHPFELIQLIKQCIDRGEHIRDEIMFYFPEERILEVNLVPMKAVEEEWLGMVIVLHDITAIRRLEKVRSEFVANVSHELKTPIAAVKGFAETLLAGAMNDTETAKSFLQIIYDESERLNRLIGDILELSKVESKRVPLQFSPVHLSSFVGKTLDMMRSSADKKEIELEMRVDEELYMEADEDRLRQIMFNLLSNGINYTPEGGKVKVDVEEVPAEGEGEVEKIRIVISDTGIGIPKKDLPRIFERFYRVDKARSRSSGGTGLGLSIVKHLVDLHKGSIRVESDLGFGSRFILELPVIQS</sequence>
<dbReference type="NCBIfam" id="TIGR00229">
    <property type="entry name" value="sensory_box"/>
    <property type="match status" value="1"/>
</dbReference>
<dbReference type="Pfam" id="PF02518">
    <property type="entry name" value="HATPase_c"/>
    <property type="match status" value="1"/>
</dbReference>
<dbReference type="Gene3D" id="3.30.450.20">
    <property type="entry name" value="PAS domain"/>
    <property type="match status" value="1"/>
</dbReference>
<dbReference type="SMART" id="SM00304">
    <property type="entry name" value="HAMP"/>
    <property type="match status" value="1"/>
</dbReference>
<evidence type="ECO:0000259" key="17">
    <source>
        <dbReference type="PROSITE" id="PS50885"/>
    </source>
</evidence>
<dbReference type="PROSITE" id="PS50109">
    <property type="entry name" value="HIS_KIN"/>
    <property type="match status" value="1"/>
</dbReference>
<evidence type="ECO:0000256" key="11">
    <source>
        <dbReference type="ARBA" id="ARBA00022989"/>
    </source>
</evidence>
<evidence type="ECO:0000256" key="2">
    <source>
        <dbReference type="ARBA" id="ARBA00004651"/>
    </source>
</evidence>
<evidence type="ECO:0000256" key="6">
    <source>
        <dbReference type="ARBA" id="ARBA00022679"/>
    </source>
</evidence>
<evidence type="ECO:0000259" key="15">
    <source>
        <dbReference type="PROSITE" id="PS50109"/>
    </source>
</evidence>
<dbReference type="PANTHER" id="PTHR45453:SF1">
    <property type="entry name" value="PHOSPHATE REGULON SENSOR PROTEIN PHOR"/>
    <property type="match status" value="1"/>
</dbReference>
<dbReference type="Pfam" id="PF00512">
    <property type="entry name" value="HisKA"/>
    <property type="match status" value="1"/>
</dbReference>
<dbReference type="PROSITE" id="PS50112">
    <property type="entry name" value="PAS"/>
    <property type="match status" value="1"/>
</dbReference>
<dbReference type="CDD" id="cd16922">
    <property type="entry name" value="HATPase_EvgS-ArcB-TorS-like"/>
    <property type="match status" value="1"/>
</dbReference>
<dbReference type="Pfam" id="PF00989">
    <property type="entry name" value="PAS"/>
    <property type="match status" value="1"/>
</dbReference>
<accession>A0A5C4T1N1</accession>
<feature type="domain" description="Histidine kinase" evidence="15">
    <location>
        <begin position="373"/>
        <end position="597"/>
    </location>
</feature>
<dbReference type="PROSITE" id="PS50885">
    <property type="entry name" value="HAMP"/>
    <property type="match status" value="1"/>
</dbReference>
<evidence type="ECO:0000256" key="8">
    <source>
        <dbReference type="ARBA" id="ARBA00022741"/>
    </source>
</evidence>
<evidence type="ECO:0000256" key="12">
    <source>
        <dbReference type="ARBA" id="ARBA00023012"/>
    </source>
</evidence>
<dbReference type="PRINTS" id="PR00344">
    <property type="entry name" value="BCTRLSENSOR"/>
</dbReference>
<dbReference type="SUPFAM" id="SSF158472">
    <property type="entry name" value="HAMP domain-like"/>
    <property type="match status" value="1"/>
</dbReference>
<dbReference type="Pfam" id="PF00672">
    <property type="entry name" value="HAMP"/>
    <property type="match status" value="1"/>
</dbReference>
<dbReference type="InterPro" id="IPR003661">
    <property type="entry name" value="HisK_dim/P_dom"/>
</dbReference>
<evidence type="ECO:0000256" key="4">
    <source>
        <dbReference type="ARBA" id="ARBA00022475"/>
    </source>
</evidence>
<dbReference type="GO" id="GO:0016036">
    <property type="term" value="P:cellular response to phosphate starvation"/>
    <property type="evidence" value="ECO:0007669"/>
    <property type="project" value="TreeGrafter"/>
</dbReference>
<dbReference type="InterPro" id="IPR003594">
    <property type="entry name" value="HATPase_dom"/>
</dbReference>
<dbReference type="Gene3D" id="1.10.287.130">
    <property type="match status" value="1"/>
</dbReference>
<keyword evidence="4" id="KW-1003">Cell membrane</keyword>
<evidence type="ECO:0000256" key="14">
    <source>
        <dbReference type="SAM" id="Phobius"/>
    </source>
</evidence>
<dbReference type="PANTHER" id="PTHR45453">
    <property type="entry name" value="PHOSPHATE REGULON SENSOR PROTEIN PHOR"/>
    <property type="match status" value="1"/>
</dbReference>
<keyword evidence="9 18" id="KW-0418">Kinase</keyword>
<dbReference type="InterPro" id="IPR003660">
    <property type="entry name" value="HAMP_dom"/>
</dbReference>
<dbReference type="EC" id="2.7.13.3" evidence="3"/>
<dbReference type="InterPro" id="IPR035965">
    <property type="entry name" value="PAS-like_dom_sf"/>
</dbReference>
<dbReference type="EMBL" id="VDCQ01000053">
    <property type="protein sequence ID" value="TNJ62796.1"/>
    <property type="molecule type" value="Genomic_DNA"/>
</dbReference>
<comment type="catalytic activity">
    <reaction evidence="1">
        <text>ATP + protein L-histidine = ADP + protein N-phospho-L-histidine.</text>
        <dbReference type="EC" id="2.7.13.3"/>
    </reaction>
</comment>
<keyword evidence="8" id="KW-0547">Nucleotide-binding</keyword>
<dbReference type="InterPro" id="IPR029151">
    <property type="entry name" value="Sensor-like_sf"/>
</dbReference>
<evidence type="ECO:0000256" key="13">
    <source>
        <dbReference type="ARBA" id="ARBA00023136"/>
    </source>
</evidence>
<keyword evidence="10" id="KW-0067">ATP-binding</keyword>
<dbReference type="GO" id="GO:0000155">
    <property type="term" value="F:phosphorelay sensor kinase activity"/>
    <property type="evidence" value="ECO:0007669"/>
    <property type="project" value="InterPro"/>
</dbReference>
<evidence type="ECO:0000259" key="16">
    <source>
        <dbReference type="PROSITE" id="PS50112"/>
    </source>
</evidence>
<dbReference type="GO" id="GO:0005524">
    <property type="term" value="F:ATP binding"/>
    <property type="evidence" value="ECO:0007669"/>
    <property type="project" value="UniProtKB-KW"/>
</dbReference>
<dbReference type="SUPFAM" id="SSF55785">
    <property type="entry name" value="PYP-like sensor domain (PAS domain)"/>
    <property type="match status" value="1"/>
</dbReference>
<dbReference type="CDD" id="cd00082">
    <property type="entry name" value="HisKA"/>
    <property type="match status" value="1"/>
</dbReference>
<feature type="domain" description="HAMP" evidence="17">
    <location>
        <begin position="192"/>
        <end position="244"/>
    </location>
</feature>
<dbReference type="GO" id="GO:0004721">
    <property type="term" value="F:phosphoprotein phosphatase activity"/>
    <property type="evidence" value="ECO:0007669"/>
    <property type="project" value="TreeGrafter"/>
</dbReference>
<evidence type="ECO:0000256" key="7">
    <source>
        <dbReference type="ARBA" id="ARBA00022692"/>
    </source>
</evidence>
<dbReference type="RefSeq" id="WP_139605731.1">
    <property type="nucleotide sequence ID" value="NZ_VDCQ01000053.1"/>
</dbReference>